<dbReference type="EMBL" id="CM042057">
    <property type="protein sequence ID" value="KAI3692240.1"/>
    <property type="molecule type" value="Genomic_DNA"/>
</dbReference>
<evidence type="ECO:0000313" key="2">
    <source>
        <dbReference type="Proteomes" id="UP001055879"/>
    </source>
</evidence>
<evidence type="ECO:0000313" key="1">
    <source>
        <dbReference type="EMBL" id="KAI3692240.1"/>
    </source>
</evidence>
<dbReference type="Proteomes" id="UP001055879">
    <property type="component" value="Linkage Group LG11"/>
</dbReference>
<sequence>MTDKTEKKNEGEAIDANSPFYIHASDYPKQMHVNDMLTDSNYSDWAQEMTNFLFAKNKMGFVDGSIEKPIKESHQYMLWMRCDAMIKGWLTTEMEKDIRVSVKYANTAAEMWKDLHERFGKESAPRAYELKQSLSTTRQNGASVSAYYTKLRVLWDEIQSVLPHPSCSCDGCSCGIGKRLVELKEKEWLYEFLMGLDNEFSVIKTQILAMKPTPTLGTAYHLVAEDEQQRSISGSKRPLGETAAFQAFLQGKRDNPATNSNKSSKKYEKGEPYVKNEKGGTTDKPEHCTHCGKDGHNRDGCFKRIGYHEWWPGKERKDNKKPKAACVETAPSLIPGITEEQYQLFLKHFSAGAELGKHETPPIANMADSNFEGPQITEEDLSLEEEAQGNEVLDQTSSDIDVLNIDNQETHDDATQVPHTV</sequence>
<name>A0ACB8Z3E8_ARCLA</name>
<protein>
    <submittedName>
        <fullName evidence="1">Uncharacterized protein</fullName>
    </submittedName>
</protein>
<reference evidence="1 2" key="2">
    <citation type="journal article" date="2022" name="Mol. Ecol. Resour.">
        <title>The genomes of chicory, endive, great burdock and yacon provide insights into Asteraceae paleo-polyploidization history and plant inulin production.</title>
        <authorList>
            <person name="Fan W."/>
            <person name="Wang S."/>
            <person name="Wang H."/>
            <person name="Wang A."/>
            <person name="Jiang F."/>
            <person name="Liu H."/>
            <person name="Zhao H."/>
            <person name="Xu D."/>
            <person name="Zhang Y."/>
        </authorList>
    </citation>
    <scope>NUCLEOTIDE SEQUENCE [LARGE SCALE GENOMIC DNA]</scope>
    <source>
        <strain evidence="2">cv. Niubang</strain>
    </source>
</reference>
<comment type="caution">
    <text evidence="1">The sequence shown here is derived from an EMBL/GenBank/DDBJ whole genome shotgun (WGS) entry which is preliminary data.</text>
</comment>
<keyword evidence="2" id="KW-1185">Reference proteome</keyword>
<proteinExistence type="predicted"/>
<reference evidence="2" key="1">
    <citation type="journal article" date="2022" name="Mol. Ecol. Resour.">
        <title>The genomes of chicory, endive, great burdock and yacon provide insights into Asteraceae palaeo-polyploidization history and plant inulin production.</title>
        <authorList>
            <person name="Fan W."/>
            <person name="Wang S."/>
            <person name="Wang H."/>
            <person name="Wang A."/>
            <person name="Jiang F."/>
            <person name="Liu H."/>
            <person name="Zhao H."/>
            <person name="Xu D."/>
            <person name="Zhang Y."/>
        </authorList>
    </citation>
    <scope>NUCLEOTIDE SEQUENCE [LARGE SCALE GENOMIC DNA]</scope>
    <source>
        <strain evidence="2">cv. Niubang</strain>
    </source>
</reference>
<organism evidence="1 2">
    <name type="scientific">Arctium lappa</name>
    <name type="common">Greater burdock</name>
    <name type="synonym">Lappa major</name>
    <dbReference type="NCBI Taxonomy" id="4217"/>
    <lineage>
        <taxon>Eukaryota</taxon>
        <taxon>Viridiplantae</taxon>
        <taxon>Streptophyta</taxon>
        <taxon>Embryophyta</taxon>
        <taxon>Tracheophyta</taxon>
        <taxon>Spermatophyta</taxon>
        <taxon>Magnoliopsida</taxon>
        <taxon>eudicotyledons</taxon>
        <taxon>Gunneridae</taxon>
        <taxon>Pentapetalae</taxon>
        <taxon>asterids</taxon>
        <taxon>campanulids</taxon>
        <taxon>Asterales</taxon>
        <taxon>Asteraceae</taxon>
        <taxon>Carduoideae</taxon>
        <taxon>Cardueae</taxon>
        <taxon>Arctiinae</taxon>
        <taxon>Arctium</taxon>
    </lineage>
</organism>
<gene>
    <name evidence="1" type="ORF">L6452_32053</name>
</gene>
<accession>A0ACB8Z3E8</accession>